<keyword evidence="3" id="KW-1185">Reference proteome</keyword>
<comment type="caution">
    <text evidence="2">The sequence shown here is derived from an EMBL/GenBank/DDBJ whole genome shotgun (WGS) entry which is preliminary data.</text>
</comment>
<evidence type="ECO:0000313" key="3">
    <source>
        <dbReference type="Proteomes" id="UP000620124"/>
    </source>
</evidence>
<gene>
    <name evidence="2" type="ORF">MVEN_01498900</name>
</gene>
<feature type="compositionally biased region" description="Low complexity" evidence="1">
    <location>
        <begin position="800"/>
        <end position="816"/>
    </location>
</feature>
<sequence length="1485" mass="160150">MPNSASVRGSPPPTAQSWAPPKNPLPPHRLARLANALGVSTPMPAIHTPSPMLSPSYNGSSPALDQYRRSPTPSTATSFGGFAPATSRYLLHVIPPIHLPHDADSFDSELTPPPSTASGYHTQFRRGTLVPVHSTLQSQLGAIAKEYALPSTAGLILYLVSQPRSGSSNSGRSPPPSEKSFGDELEEPGPRLSEDIWRHLWTRVVKTELRDEGIRTRTPLPLLSTNTGGHATLQPPFTPSPTTPSSTSEPPIARFHTKSAPPSSSNSRSPSDDVDAETPATSQAASERADSLDLPGLNSDALIPILAKVEFDIDRRKAGWYEPWLRSRRMNHAKRKNSMTPSPVEEGDRRPPLPFRLGQKKEGRRRASSLLSATRDRDGKRRYLPLSESPQSMEESDSESGSEHEEKGEVEEKDEVEEEGEVEEEDEEGYEELEDGDEEAGKDPLAEVFGEDADTWADMRASSSSLQRPSNPHVVQLALSAAELRDEEELDDEDEGEADADDAEEDVREVVSLMNQRPQLGVEIPGMQHSASRKRAPPPTPLVLHPTPTSAASTLVGPDPPPPMPRVVPPAPGSGSDAAGTPPDARLAYLEREHEREHDEPEKDDEQDKDMLNVPRKSIYNPSKRRGDVYDDMDLGFEVTEGDDDFDMDDPNDRRKSQIVMRAQLDEIEKTLAQFSPRMLRTDLEEQPMPSLATAASSPSLSPPNSSGSGAFGQYPPMPSSAFMPVSNADVFPPTPRLPHHPDHEEESEDSDDLSQQAAWPAVPYTSLAERSAASPAGQHSPPQLAVNGVSAAMPKRFRAGSSSRASSMHSTASSESELRKRDLAEHYPAALTPPAAYPAMTPSIGAKSSLSSPLIPLSPDPFGRVPSQAPEVPGPGPPGGKRTSKSYWEPPVVIPAPGLPPQPEMQRKTSNASISSLQTGAPTTVSSSRFSTDSIHGVAGGEGGAPQKQTNRTTLMSVKSIKNLWRKSRKESVSIPNTRPPMDAVHENAWSPLSPLLPNGLPTQRPQNPAVPMMTPPLPPSPNPASLPPPPQRPNRPSMEELDLPDVELELPPRTPVSAGFPGSPRTAARPLGASPRPSLQERRPSTSTTSSQEPRPSISQDRRPSVSQERRPSMSQERRPSQDQMLGVPSRRASPEGMLPHGHQLGVPSRRASPEGMPPSPHMHAHQLGMPSRRPSPEQVPPLPQHPGYPARRPSDAQAHMSVQSQMSMQPNMIVPPPMLQSTKNAPIIAAKAGPPRHAMNDGLLWDQESPYPTRVAAPPARAPSVSSSTSRPPSRPPSPPAPAVHPSTTPPNTSPPIPQNPSPPMPEKERRNSARKSILKWKSQTNGANGGAVPAPLTPSAATFRTRKTSLSGSPSQGSPLNLPMDIPPSPKIPEQFISSYVGSHPPPPVPASRPNSAAIAQRRLSAKMASTSTDSSSSRRQSQHHRPRGSTASSAHSEDTHESTNLDTSGFEIVSPRMGGGLSFPYTELDHDRPLMDGVRM</sequence>
<feature type="compositionally biased region" description="Basic and acidic residues" evidence="1">
    <location>
        <begin position="589"/>
        <end position="601"/>
    </location>
</feature>
<feature type="region of interest" description="Disordered" evidence="1">
    <location>
        <begin position="322"/>
        <end position="630"/>
    </location>
</feature>
<feature type="compositionally biased region" description="Polar residues" evidence="1">
    <location>
        <begin position="461"/>
        <end position="470"/>
    </location>
</feature>
<feature type="compositionally biased region" description="Pro residues" evidence="1">
    <location>
        <begin position="1015"/>
        <end position="1035"/>
    </location>
</feature>
<reference evidence="2" key="1">
    <citation type="submission" date="2020-05" db="EMBL/GenBank/DDBJ databases">
        <title>Mycena genomes resolve the evolution of fungal bioluminescence.</title>
        <authorList>
            <person name="Tsai I.J."/>
        </authorList>
    </citation>
    <scope>NUCLEOTIDE SEQUENCE</scope>
    <source>
        <strain evidence="2">CCC161011</strain>
    </source>
</reference>
<feature type="compositionally biased region" description="Basic and acidic residues" evidence="1">
    <location>
        <begin position="1102"/>
        <end position="1123"/>
    </location>
</feature>
<feature type="compositionally biased region" description="Acidic residues" evidence="1">
    <location>
        <begin position="1041"/>
        <end position="1050"/>
    </location>
</feature>
<proteinExistence type="predicted"/>
<feature type="region of interest" description="Disordered" evidence="1">
    <location>
        <begin position="163"/>
        <end position="190"/>
    </location>
</feature>
<feature type="compositionally biased region" description="Polar residues" evidence="1">
    <location>
        <begin position="1087"/>
        <end position="1101"/>
    </location>
</feature>
<evidence type="ECO:0000256" key="1">
    <source>
        <dbReference type="SAM" id="MobiDB-lite"/>
    </source>
</evidence>
<dbReference type="PANTHER" id="PTHR48125">
    <property type="entry name" value="LP07818P1"/>
    <property type="match status" value="1"/>
</dbReference>
<feature type="compositionally biased region" description="Polar residues" evidence="1">
    <location>
        <begin position="1203"/>
        <end position="1213"/>
    </location>
</feature>
<feature type="compositionally biased region" description="Acidic residues" evidence="1">
    <location>
        <begin position="408"/>
        <end position="438"/>
    </location>
</feature>
<dbReference type="OrthoDB" id="2526154at2759"/>
<feature type="compositionally biased region" description="Pro residues" evidence="1">
    <location>
        <begin position="893"/>
        <end position="904"/>
    </location>
</feature>
<accession>A0A8H6XSS5</accession>
<evidence type="ECO:0000313" key="2">
    <source>
        <dbReference type="EMBL" id="KAF7347430.1"/>
    </source>
</evidence>
<organism evidence="2 3">
    <name type="scientific">Mycena venus</name>
    <dbReference type="NCBI Taxonomy" id="2733690"/>
    <lineage>
        <taxon>Eukaryota</taxon>
        <taxon>Fungi</taxon>
        <taxon>Dikarya</taxon>
        <taxon>Basidiomycota</taxon>
        <taxon>Agaricomycotina</taxon>
        <taxon>Agaricomycetes</taxon>
        <taxon>Agaricomycetidae</taxon>
        <taxon>Agaricales</taxon>
        <taxon>Marasmiineae</taxon>
        <taxon>Mycenaceae</taxon>
        <taxon>Mycena</taxon>
    </lineage>
</organism>
<feature type="compositionally biased region" description="Low complexity" evidence="1">
    <location>
        <begin position="259"/>
        <end position="269"/>
    </location>
</feature>
<feature type="compositionally biased region" description="Low complexity" evidence="1">
    <location>
        <begin position="828"/>
        <end position="858"/>
    </location>
</feature>
<feature type="compositionally biased region" description="Acidic residues" evidence="1">
    <location>
        <begin position="639"/>
        <end position="650"/>
    </location>
</feature>
<dbReference type="PANTHER" id="PTHR48125:SF12">
    <property type="entry name" value="AT HOOK TRANSCRIPTION FACTOR FAMILY-RELATED"/>
    <property type="match status" value="1"/>
</dbReference>
<dbReference type="EMBL" id="JACAZI010000012">
    <property type="protein sequence ID" value="KAF7347430.1"/>
    <property type="molecule type" value="Genomic_DNA"/>
</dbReference>
<feature type="compositionally biased region" description="Basic and acidic residues" evidence="1">
    <location>
        <begin position="817"/>
        <end position="826"/>
    </location>
</feature>
<feature type="compositionally biased region" description="Low complexity" evidence="1">
    <location>
        <begin position="1414"/>
        <end position="1424"/>
    </location>
</feature>
<feature type="region of interest" description="Disordered" evidence="1">
    <location>
        <begin position="219"/>
        <end position="298"/>
    </location>
</feature>
<feature type="compositionally biased region" description="Pro residues" evidence="1">
    <location>
        <begin position="1276"/>
        <end position="1308"/>
    </location>
</feature>
<feature type="compositionally biased region" description="Basic and acidic residues" evidence="1">
    <location>
        <begin position="1472"/>
        <end position="1485"/>
    </location>
</feature>
<feature type="compositionally biased region" description="Low complexity" evidence="1">
    <location>
        <begin position="1255"/>
        <end position="1275"/>
    </location>
</feature>
<feature type="compositionally biased region" description="Low complexity" evidence="1">
    <location>
        <begin position="1353"/>
        <end position="1367"/>
    </location>
</feature>
<feature type="compositionally biased region" description="Low complexity" evidence="1">
    <location>
        <begin position="992"/>
        <end position="1003"/>
    </location>
</feature>
<protein>
    <submittedName>
        <fullName evidence="2">Uncharacterized protein</fullName>
    </submittedName>
</protein>
<feature type="compositionally biased region" description="Low complexity" evidence="1">
    <location>
        <begin position="690"/>
        <end position="709"/>
    </location>
</feature>
<feature type="compositionally biased region" description="Basic residues" evidence="1">
    <location>
        <begin position="326"/>
        <end position="337"/>
    </location>
</feature>
<feature type="region of interest" description="Disordered" evidence="1">
    <location>
        <begin position="676"/>
        <end position="1485"/>
    </location>
</feature>
<feature type="region of interest" description="Disordered" evidence="1">
    <location>
        <begin position="1"/>
        <end position="76"/>
    </location>
</feature>
<feature type="compositionally biased region" description="Pro residues" evidence="1">
    <location>
        <begin position="1180"/>
        <end position="1189"/>
    </location>
</feature>
<feature type="compositionally biased region" description="Polar residues" evidence="1">
    <location>
        <begin position="948"/>
        <end position="958"/>
    </location>
</feature>
<feature type="region of interest" description="Disordered" evidence="1">
    <location>
        <begin position="639"/>
        <end position="658"/>
    </location>
</feature>
<feature type="compositionally biased region" description="Low complexity" evidence="1">
    <location>
        <begin position="163"/>
        <end position="172"/>
    </location>
</feature>
<feature type="compositionally biased region" description="Pro residues" evidence="1">
    <location>
        <begin position="558"/>
        <end position="572"/>
    </location>
</feature>
<feature type="compositionally biased region" description="Polar residues" evidence="1">
    <location>
        <begin position="51"/>
        <end position="76"/>
    </location>
</feature>
<feature type="compositionally biased region" description="Polar residues" evidence="1">
    <location>
        <begin position="909"/>
        <end position="935"/>
    </location>
</feature>
<dbReference type="Proteomes" id="UP000620124">
    <property type="component" value="Unassembled WGS sequence"/>
</dbReference>
<feature type="compositionally biased region" description="Acidic residues" evidence="1">
    <location>
        <begin position="485"/>
        <end position="507"/>
    </location>
</feature>
<name>A0A8H6XSS5_9AGAR</name>